<sequence length="252" mass="28923">MDFYWYEPMSNSTLDKAAAERAQSFFSNWYMDPIIYGTYPKEMKDLLGPLLPEFSKSDMQKLGNGLDFIGINHYTTIYAQDCLFSTCDPPMKGNNKAEGFAGVTMSKNGVPIGELTGLPDMANTPWGMENIITYVTKRYPNFPLYITENGYCDTTSNPSIEEMMNDTKRINYTEGYLDAIGAVIRKGADVRGYFLWSLMDNFEWAFGFSKFMGLYQVDRVTLKRTPKLSANWYKNFIEKHRRIGSKMMKTSE</sequence>
<protein>
    <recommendedName>
        <fullName evidence="5">Beta-glucosidase</fullName>
    </recommendedName>
</protein>
<evidence type="ECO:0000256" key="1">
    <source>
        <dbReference type="ARBA" id="ARBA00010838"/>
    </source>
</evidence>
<organism evidence="3 4">
    <name type="scientific">Cuscuta epithymum</name>
    <dbReference type="NCBI Taxonomy" id="186058"/>
    <lineage>
        <taxon>Eukaryota</taxon>
        <taxon>Viridiplantae</taxon>
        <taxon>Streptophyta</taxon>
        <taxon>Embryophyta</taxon>
        <taxon>Tracheophyta</taxon>
        <taxon>Spermatophyta</taxon>
        <taxon>Magnoliopsida</taxon>
        <taxon>eudicotyledons</taxon>
        <taxon>Gunneridae</taxon>
        <taxon>Pentapetalae</taxon>
        <taxon>asterids</taxon>
        <taxon>lamiids</taxon>
        <taxon>Solanales</taxon>
        <taxon>Convolvulaceae</taxon>
        <taxon>Cuscuteae</taxon>
        <taxon>Cuscuta</taxon>
        <taxon>Cuscuta subgen. Cuscuta</taxon>
    </lineage>
</organism>
<dbReference type="Gene3D" id="3.20.20.80">
    <property type="entry name" value="Glycosidases"/>
    <property type="match status" value="1"/>
</dbReference>
<dbReference type="Pfam" id="PF00232">
    <property type="entry name" value="Glyco_hydro_1"/>
    <property type="match status" value="1"/>
</dbReference>
<dbReference type="Proteomes" id="UP001152523">
    <property type="component" value="Unassembled WGS sequence"/>
</dbReference>
<dbReference type="EMBL" id="CAMAPF010000076">
    <property type="protein sequence ID" value="CAH9093544.1"/>
    <property type="molecule type" value="Genomic_DNA"/>
</dbReference>
<dbReference type="AlphaFoldDB" id="A0AAV0DA31"/>
<gene>
    <name evidence="3" type="ORF">CEPIT_LOCUS12547</name>
</gene>
<proteinExistence type="inferred from homology"/>
<dbReference type="GO" id="GO:0005975">
    <property type="term" value="P:carbohydrate metabolic process"/>
    <property type="evidence" value="ECO:0007669"/>
    <property type="project" value="InterPro"/>
</dbReference>
<dbReference type="PRINTS" id="PR00131">
    <property type="entry name" value="GLHYDRLASE1"/>
</dbReference>
<comment type="caution">
    <text evidence="3">The sequence shown here is derived from an EMBL/GenBank/DDBJ whole genome shotgun (WGS) entry which is preliminary data.</text>
</comment>
<comment type="similarity">
    <text evidence="1 2">Belongs to the glycosyl hydrolase 1 family.</text>
</comment>
<reference evidence="3" key="1">
    <citation type="submission" date="2022-07" db="EMBL/GenBank/DDBJ databases">
        <authorList>
            <person name="Macas J."/>
            <person name="Novak P."/>
            <person name="Neumann P."/>
        </authorList>
    </citation>
    <scope>NUCLEOTIDE SEQUENCE</scope>
</reference>
<dbReference type="GO" id="GO:0008422">
    <property type="term" value="F:beta-glucosidase activity"/>
    <property type="evidence" value="ECO:0007669"/>
    <property type="project" value="TreeGrafter"/>
</dbReference>
<name>A0AAV0DA31_9ASTE</name>
<dbReference type="InterPro" id="IPR001360">
    <property type="entry name" value="Glyco_hydro_1"/>
</dbReference>
<evidence type="ECO:0000256" key="2">
    <source>
        <dbReference type="RuleBase" id="RU003690"/>
    </source>
</evidence>
<accession>A0AAV0DA31</accession>
<evidence type="ECO:0000313" key="4">
    <source>
        <dbReference type="Proteomes" id="UP001152523"/>
    </source>
</evidence>
<keyword evidence="4" id="KW-1185">Reference proteome</keyword>
<dbReference type="PANTHER" id="PTHR10353">
    <property type="entry name" value="GLYCOSYL HYDROLASE"/>
    <property type="match status" value="1"/>
</dbReference>
<evidence type="ECO:0000313" key="3">
    <source>
        <dbReference type="EMBL" id="CAH9093544.1"/>
    </source>
</evidence>
<evidence type="ECO:0008006" key="5">
    <source>
        <dbReference type="Google" id="ProtNLM"/>
    </source>
</evidence>
<dbReference type="InterPro" id="IPR017853">
    <property type="entry name" value="GH"/>
</dbReference>
<dbReference type="SUPFAM" id="SSF51445">
    <property type="entry name" value="(Trans)glycosidases"/>
    <property type="match status" value="1"/>
</dbReference>
<dbReference type="PANTHER" id="PTHR10353:SF27">
    <property type="entry name" value="BETA-GLUCOSIDASE 47"/>
    <property type="match status" value="1"/>
</dbReference>